<reference evidence="2" key="2">
    <citation type="submission" date="2025-09" db="UniProtKB">
        <authorList>
            <consortium name="Ensembl"/>
        </authorList>
    </citation>
    <scope>IDENTIFICATION</scope>
</reference>
<keyword evidence="3" id="KW-1185">Reference proteome</keyword>
<proteinExistence type="predicted"/>
<keyword evidence="1" id="KW-0472">Membrane</keyword>
<accession>A0A8C6GPC2</accession>
<sequence>MYVYVCMYVSVCVLFGSLESNFLSSLYILDTSPLSDVGLVKIFSQSVGCHFVLLTVSFALQKFCNFMRSHLLILDLRV</sequence>
<organism evidence="2 3">
    <name type="scientific">Mus spicilegus</name>
    <name type="common">Mound-building mouse</name>
    <dbReference type="NCBI Taxonomy" id="10103"/>
    <lineage>
        <taxon>Eukaryota</taxon>
        <taxon>Metazoa</taxon>
        <taxon>Chordata</taxon>
        <taxon>Craniata</taxon>
        <taxon>Vertebrata</taxon>
        <taxon>Euteleostomi</taxon>
        <taxon>Mammalia</taxon>
        <taxon>Eutheria</taxon>
        <taxon>Euarchontoglires</taxon>
        <taxon>Glires</taxon>
        <taxon>Rodentia</taxon>
        <taxon>Myomorpha</taxon>
        <taxon>Muroidea</taxon>
        <taxon>Muridae</taxon>
        <taxon>Murinae</taxon>
        <taxon>Mus</taxon>
        <taxon>Mus</taxon>
    </lineage>
</organism>
<name>A0A8C6GPC2_MUSSI</name>
<reference evidence="2" key="1">
    <citation type="submission" date="2025-08" db="UniProtKB">
        <authorList>
            <consortium name="Ensembl"/>
        </authorList>
    </citation>
    <scope>IDENTIFICATION</scope>
</reference>
<protein>
    <submittedName>
        <fullName evidence="2">Uncharacterized protein</fullName>
    </submittedName>
</protein>
<dbReference type="GeneTree" id="ENSGT01130000279572"/>
<keyword evidence="1" id="KW-0812">Transmembrane</keyword>
<evidence type="ECO:0000313" key="3">
    <source>
        <dbReference type="Proteomes" id="UP000694415"/>
    </source>
</evidence>
<evidence type="ECO:0000313" key="2">
    <source>
        <dbReference type="Ensembl" id="ENSMSIP00000008926.1"/>
    </source>
</evidence>
<dbReference type="AlphaFoldDB" id="A0A8C6GPC2"/>
<keyword evidence="1" id="KW-1133">Transmembrane helix</keyword>
<evidence type="ECO:0000256" key="1">
    <source>
        <dbReference type="SAM" id="Phobius"/>
    </source>
</evidence>
<feature type="transmembrane region" description="Helical" evidence="1">
    <location>
        <begin position="7"/>
        <end position="28"/>
    </location>
</feature>
<dbReference type="Proteomes" id="UP000694415">
    <property type="component" value="Unplaced"/>
</dbReference>
<feature type="transmembrane region" description="Helical" evidence="1">
    <location>
        <begin position="40"/>
        <end position="60"/>
    </location>
</feature>
<dbReference type="Ensembl" id="ENSMSIT00000011385.1">
    <property type="protein sequence ID" value="ENSMSIP00000008926.1"/>
    <property type="gene ID" value="ENSMSIG00000007937.1"/>
</dbReference>